<name>A0A5B7G188_PORTR</name>
<evidence type="ECO:0000256" key="1">
    <source>
        <dbReference type="SAM" id="MobiDB-lite"/>
    </source>
</evidence>
<sequence length="70" mass="7788">MKGMRGSGGTMTLPAARFWHPALTEHLSCRFEGQRLPAPTCGLPEGLLPRLASRKELTQNREQQPESTQQ</sequence>
<evidence type="ECO:0000313" key="2">
    <source>
        <dbReference type="EMBL" id="MPC51289.1"/>
    </source>
</evidence>
<evidence type="ECO:0000313" key="3">
    <source>
        <dbReference type="Proteomes" id="UP000324222"/>
    </source>
</evidence>
<accession>A0A5B7G188</accession>
<reference evidence="2 3" key="1">
    <citation type="submission" date="2019-05" db="EMBL/GenBank/DDBJ databases">
        <title>Another draft genome of Portunus trituberculatus and its Hox gene families provides insights of decapod evolution.</title>
        <authorList>
            <person name="Jeong J.-H."/>
            <person name="Song I."/>
            <person name="Kim S."/>
            <person name="Choi T."/>
            <person name="Kim D."/>
            <person name="Ryu S."/>
            <person name="Kim W."/>
        </authorList>
    </citation>
    <scope>NUCLEOTIDE SEQUENCE [LARGE SCALE GENOMIC DNA]</scope>
    <source>
        <tissue evidence="2">Muscle</tissue>
    </source>
</reference>
<proteinExistence type="predicted"/>
<gene>
    <name evidence="2" type="ORF">E2C01_045133</name>
</gene>
<organism evidence="2 3">
    <name type="scientific">Portunus trituberculatus</name>
    <name type="common">Swimming crab</name>
    <name type="synonym">Neptunus trituberculatus</name>
    <dbReference type="NCBI Taxonomy" id="210409"/>
    <lineage>
        <taxon>Eukaryota</taxon>
        <taxon>Metazoa</taxon>
        <taxon>Ecdysozoa</taxon>
        <taxon>Arthropoda</taxon>
        <taxon>Crustacea</taxon>
        <taxon>Multicrustacea</taxon>
        <taxon>Malacostraca</taxon>
        <taxon>Eumalacostraca</taxon>
        <taxon>Eucarida</taxon>
        <taxon>Decapoda</taxon>
        <taxon>Pleocyemata</taxon>
        <taxon>Brachyura</taxon>
        <taxon>Eubrachyura</taxon>
        <taxon>Portunoidea</taxon>
        <taxon>Portunidae</taxon>
        <taxon>Portuninae</taxon>
        <taxon>Portunus</taxon>
    </lineage>
</organism>
<dbReference type="AlphaFoldDB" id="A0A5B7G188"/>
<comment type="caution">
    <text evidence="2">The sequence shown here is derived from an EMBL/GenBank/DDBJ whole genome shotgun (WGS) entry which is preliminary data.</text>
</comment>
<dbReference type="Proteomes" id="UP000324222">
    <property type="component" value="Unassembled WGS sequence"/>
</dbReference>
<keyword evidence="3" id="KW-1185">Reference proteome</keyword>
<protein>
    <submittedName>
        <fullName evidence="2">Uncharacterized protein</fullName>
    </submittedName>
</protein>
<feature type="region of interest" description="Disordered" evidence="1">
    <location>
        <begin position="49"/>
        <end position="70"/>
    </location>
</feature>
<dbReference type="EMBL" id="VSRR010010077">
    <property type="protein sequence ID" value="MPC51289.1"/>
    <property type="molecule type" value="Genomic_DNA"/>
</dbReference>
<feature type="compositionally biased region" description="Polar residues" evidence="1">
    <location>
        <begin position="60"/>
        <end position="70"/>
    </location>
</feature>